<dbReference type="PRINTS" id="PR01001">
    <property type="entry name" value="FADG3PDH"/>
</dbReference>
<feature type="region of interest" description="Disordered" evidence="7">
    <location>
        <begin position="116"/>
        <end position="136"/>
    </location>
</feature>
<name>A0ABX0NCT0_9BURK</name>
<dbReference type="EMBL" id="WHJG01000002">
    <property type="protein sequence ID" value="NHZ78265.1"/>
    <property type="molecule type" value="Genomic_DNA"/>
</dbReference>
<accession>A0ABX0NCT0</accession>
<evidence type="ECO:0000256" key="7">
    <source>
        <dbReference type="SAM" id="MobiDB-lite"/>
    </source>
</evidence>
<evidence type="ECO:0000256" key="6">
    <source>
        <dbReference type="ARBA" id="ARBA00023002"/>
    </source>
</evidence>
<reference evidence="10 11" key="1">
    <citation type="submission" date="2019-10" db="EMBL/GenBank/DDBJ databases">
        <title>Taxonomy of Antarctic Massilia spp.: description of Massilia rubra sp. nov., Massilia aquatica sp. nov., Massilia mucilaginosa sp. nov., Massilia frigida sp. nov. isolated from streams, lakes and regoliths.</title>
        <authorList>
            <person name="Holochova P."/>
            <person name="Sedlacek I."/>
            <person name="Kralova S."/>
            <person name="Maslanova I."/>
            <person name="Busse H.-J."/>
            <person name="Stankova E."/>
            <person name="Vrbovska V."/>
            <person name="Kovarovic V."/>
            <person name="Bartak M."/>
            <person name="Svec P."/>
            <person name="Pantucek R."/>
        </authorList>
    </citation>
    <scope>NUCLEOTIDE SEQUENCE [LARGE SCALE GENOMIC DNA]</scope>
    <source>
        <strain evidence="10 11">CCM 8695</strain>
    </source>
</reference>
<evidence type="ECO:0000259" key="8">
    <source>
        <dbReference type="Pfam" id="PF01266"/>
    </source>
</evidence>
<keyword evidence="11" id="KW-1185">Reference proteome</keyword>
<dbReference type="Pfam" id="PF01266">
    <property type="entry name" value="DAO"/>
    <property type="match status" value="1"/>
</dbReference>
<dbReference type="PANTHER" id="PTHR11985">
    <property type="entry name" value="GLYCEROL-3-PHOSPHATE DEHYDROGENASE"/>
    <property type="match status" value="1"/>
</dbReference>
<evidence type="ECO:0000259" key="9">
    <source>
        <dbReference type="Pfam" id="PF16901"/>
    </source>
</evidence>
<proteinExistence type="inferred from homology"/>
<evidence type="ECO:0000256" key="2">
    <source>
        <dbReference type="ARBA" id="ARBA00007330"/>
    </source>
</evidence>
<dbReference type="InterPro" id="IPR036188">
    <property type="entry name" value="FAD/NAD-bd_sf"/>
</dbReference>
<feature type="domain" description="Alpha-glycerophosphate oxidase C-terminal" evidence="9">
    <location>
        <begin position="557"/>
        <end position="649"/>
    </location>
</feature>
<feature type="domain" description="FAD dependent oxidoreductase" evidence="8">
    <location>
        <begin position="167"/>
        <end position="515"/>
    </location>
</feature>
<dbReference type="Gene3D" id="1.10.8.870">
    <property type="entry name" value="Alpha-glycerophosphate oxidase, cap domain"/>
    <property type="match status" value="1"/>
</dbReference>
<evidence type="ECO:0000256" key="5">
    <source>
        <dbReference type="ARBA" id="ARBA00022827"/>
    </source>
</evidence>
<evidence type="ECO:0000313" key="10">
    <source>
        <dbReference type="EMBL" id="NHZ78265.1"/>
    </source>
</evidence>
<comment type="caution">
    <text evidence="10">The sequence shown here is derived from an EMBL/GenBank/DDBJ whole genome shotgun (WGS) entry which is preliminary data.</text>
</comment>
<dbReference type="InterPro" id="IPR006076">
    <property type="entry name" value="FAD-dep_OxRdtase"/>
</dbReference>
<comment type="cofactor">
    <cofactor evidence="1">
        <name>FAD</name>
        <dbReference type="ChEBI" id="CHEBI:57692"/>
    </cofactor>
</comment>
<organism evidence="10 11">
    <name type="scientific">Massilia frigida</name>
    <dbReference type="NCBI Taxonomy" id="2609281"/>
    <lineage>
        <taxon>Bacteria</taxon>
        <taxon>Pseudomonadati</taxon>
        <taxon>Pseudomonadota</taxon>
        <taxon>Betaproteobacteria</taxon>
        <taxon>Burkholderiales</taxon>
        <taxon>Oxalobacteraceae</taxon>
        <taxon>Telluria group</taxon>
        <taxon>Massilia</taxon>
    </lineage>
</organism>
<gene>
    <name evidence="10" type="ORF">F2P44_03050</name>
</gene>
<dbReference type="Proteomes" id="UP000621455">
    <property type="component" value="Unassembled WGS sequence"/>
</dbReference>
<dbReference type="SUPFAM" id="SSF51905">
    <property type="entry name" value="FAD/NAD(P)-binding domain"/>
    <property type="match status" value="1"/>
</dbReference>
<evidence type="ECO:0000256" key="4">
    <source>
        <dbReference type="ARBA" id="ARBA00022798"/>
    </source>
</evidence>
<dbReference type="Gene3D" id="3.50.50.60">
    <property type="entry name" value="FAD/NAD(P)-binding domain"/>
    <property type="match status" value="1"/>
</dbReference>
<dbReference type="InterPro" id="IPR000447">
    <property type="entry name" value="G3P_DH_FAD-dep"/>
</dbReference>
<comment type="similarity">
    <text evidence="2">Belongs to the FAD-dependent glycerol-3-phosphate dehydrogenase family.</text>
</comment>
<keyword evidence="3" id="KW-0285">Flavoprotein</keyword>
<keyword evidence="6" id="KW-0560">Oxidoreductase</keyword>
<evidence type="ECO:0000256" key="1">
    <source>
        <dbReference type="ARBA" id="ARBA00001974"/>
    </source>
</evidence>
<dbReference type="Pfam" id="PF16901">
    <property type="entry name" value="DAO_C"/>
    <property type="match status" value="1"/>
</dbReference>
<dbReference type="InterPro" id="IPR031656">
    <property type="entry name" value="DAO_C"/>
</dbReference>
<protein>
    <submittedName>
        <fullName evidence="10">FAD-dependent oxidoreductase</fullName>
    </submittedName>
</protein>
<evidence type="ECO:0000313" key="11">
    <source>
        <dbReference type="Proteomes" id="UP000621455"/>
    </source>
</evidence>
<dbReference type="Gene3D" id="3.30.9.10">
    <property type="entry name" value="D-Amino Acid Oxidase, subunit A, domain 2"/>
    <property type="match status" value="1"/>
</dbReference>
<dbReference type="InterPro" id="IPR038299">
    <property type="entry name" value="DAO_C_sf"/>
</dbReference>
<dbReference type="PANTHER" id="PTHR11985:SF35">
    <property type="entry name" value="ANAEROBIC GLYCEROL-3-PHOSPHATE DEHYDROGENASE SUBUNIT A"/>
    <property type="match status" value="1"/>
</dbReference>
<dbReference type="SUPFAM" id="SSF54373">
    <property type="entry name" value="FAD-linked reductases, C-terminal domain"/>
    <property type="match status" value="1"/>
</dbReference>
<keyword evidence="5" id="KW-0274">FAD</keyword>
<sequence>MGAGLRHRHGGDGGRLAGRHPDDARVGGCRHPGHGLLRGAGARLHPPVAPVCAGRQRLLDLCVPPLRQLRGRLAALAPFEEHRIGSGRRQRRHHQPPAWRRHRPRALPRVRKRLAGHGRHAHAVPPLRPGRAHEPGQAGVAVSSHWQKGWHSGWQDTLPLLLAREWDLLIIGGGITGAGILLEASRRGLKALLVEQRDFAWGTSSRSSKLVHGGLRYLKEGRFALTRESVHERDALLAGAAGLVEPQSFAFGDYVGRKPGRKTFLLGLAIYDLMAGKRERHYVDGGEFAMMTPNAARAGLQGGMLYTDAKTDDARLVLRVLQEAQTHGGVALNYMAARSLLRSGSTVNGALLHDGRDGATHEVRARVVINATGAWADELRGHAGAAPRLRPLRGSHLVLPAWRLPLAQAVSLMHPADGRPVFAFPWEGITLVGTTDVDHGDGLASEAAITRAELDYLMAALHAQFPQLALQESDVIATYAGVRPVIDSGAGDPSKASRDHAVWLEDGMLTVTGGKLTTFRVIALDALRHAMPLLAGWRDDLAPCPVFAPSPSLVAPLRAAVVRRLRGRYGAHAQALIDAAQAGELEAIPGTESLWAELRWAARTEAVQHLEDLLLRRTRLGLQLHGGSVRHMARIRAICQGELEWDDARWNASEAAYLALWQAHYGLPA</sequence>
<evidence type="ECO:0000256" key="3">
    <source>
        <dbReference type="ARBA" id="ARBA00022630"/>
    </source>
</evidence>
<feature type="region of interest" description="Disordered" evidence="7">
    <location>
        <begin position="1"/>
        <end position="26"/>
    </location>
</feature>
<keyword evidence="4" id="KW-0319">Glycerol metabolism</keyword>